<dbReference type="InterPro" id="IPR025392">
    <property type="entry name" value="DUF4124"/>
</dbReference>
<organism evidence="3 4">
    <name type="scientific">Paenacidovorax monticola</name>
    <dbReference type="NCBI Taxonomy" id="1926868"/>
    <lineage>
        <taxon>Bacteria</taxon>
        <taxon>Pseudomonadati</taxon>
        <taxon>Pseudomonadota</taxon>
        <taxon>Betaproteobacteria</taxon>
        <taxon>Burkholderiales</taxon>
        <taxon>Comamonadaceae</taxon>
        <taxon>Paenacidovorax</taxon>
    </lineage>
</organism>
<dbReference type="Pfam" id="PF13511">
    <property type="entry name" value="DUF4124"/>
    <property type="match status" value="1"/>
</dbReference>
<protein>
    <submittedName>
        <fullName evidence="3">DUF4124 domain-containing protein</fullName>
    </submittedName>
</protein>
<reference evidence="3 4" key="1">
    <citation type="submission" date="2020-08" db="EMBL/GenBank/DDBJ databases">
        <title>Genome sequence of Acidovorax monticola KACC 19171T.</title>
        <authorList>
            <person name="Hyun D.-W."/>
            <person name="Bae J.-W."/>
        </authorList>
    </citation>
    <scope>NUCLEOTIDE SEQUENCE [LARGE SCALE GENOMIC DNA]</scope>
    <source>
        <strain evidence="3 4">KACC 19171</strain>
    </source>
</reference>
<dbReference type="Proteomes" id="UP000516057">
    <property type="component" value="Chromosome"/>
</dbReference>
<keyword evidence="1" id="KW-0732">Signal</keyword>
<evidence type="ECO:0000313" key="4">
    <source>
        <dbReference type="Proteomes" id="UP000516057"/>
    </source>
</evidence>
<evidence type="ECO:0000259" key="2">
    <source>
        <dbReference type="Pfam" id="PF13511"/>
    </source>
</evidence>
<proteinExistence type="predicted"/>
<keyword evidence="4" id="KW-1185">Reference proteome</keyword>
<feature type="domain" description="DUF4124" evidence="2">
    <location>
        <begin position="10"/>
        <end position="60"/>
    </location>
</feature>
<name>A0A7H0HFT8_9BURK</name>
<gene>
    <name evidence="3" type="ORF">H9L24_21865</name>
</gene>
<dbReference type="KEGG" id="amon:H9L24_21865"/>
<feature type="chain" id="PRO_5028882879" evidence="1">
    <location>
        <begin position="22"/>
        <end position="159"/>
    </location>
</feature>
<dbReference type="RefSeq" id="WP_187736387.1">
    <property type="nucleotide sequence ID" value="NZ_CP060790.1"/>
</dbReference>
<accession>A0A7H0HFT8</accession>
<evidence type="ECO:0000256" key="1">
    <source>
        <dbReference type="SAM" id="SignalP"/>
    </source>
</evidence>
<dbReference type="EMBL" id="CP060790">
    <property type="protein sequence ID" value="QNP59404.1"/>
    <property type="molecule type" value="Genomic_DNA"/>
</dbReference>
<dbReference type="AlphaFoldDB" id="A0A7H0HFT8"/>
<evidence type="ECO:0000313" key="3">
    <source>
        <dbReference type="EMBL" id="QNP59404.1"/>
    </source>
</evidence>
<sequence>MTPIRYAACAVALGFLAPAWAINKCTGADGKVSFQDAPCTGQGEKIDVRPAIEGVNPAQPSPSAVQEGVFGESWQRKNFLQTQGVPQARAAVARSQQECEEQQRLLAQQRPLPRHLASGSQFAQGLQVEAQKVKAACDARTEDLRGQLQALEKELSGLQ</sequence>
<feature type="signal peptide" evidence="1">
    <location>
        <begin position="1"/>
        <end position="21"/>
    </location>
</feature>